<feature type="chain" id="PRO_5039235515" description="Alternate signal-mediated exported protein" evidence="1">
    <location>
        <begin position="29"/>
        <end position="388"/>
    </location>
</feature>
<keyword evidence="1" id="KW-0732">Signal</keyword>
<keyword evidence="3" id="KW-1185">Reference proteome</keyword>
<dbReference type="AlphaFoldDB" id="A0A940P9I1"/>
<dbReference type="RefSeq" id="WP_209532558.1">
    <property type="nucleotide sequence ID" value="NZ_JAEEGA010000024.1"/>
</dbReference>
<dbReference type="Proteomes" id="UP000674938">
    <property type="component" value="Unassembled WGS sequence"/>
</dbReference>
<gene>
    <name evidence="2" type="ORF">I6N95_24830</name>
</gene>
<evidence type="ECO:0008006" key="4">
    <source>
        <dbReference type="Google" id="ProtNLM"/>
    </source>
</evidence>
<evidence type="ECO:0000313" key="2">
    <source>
        <dbReference type="EMBL" id="MBP1044239.1"/>
    </source>
</evidence>
<organism evidence="2 3">
    <name type="scientific">Vagococcus allomyrinae</name>
    <dbReference type="NCBI Taxonomy" id="2794353"/>
    <lineage>
        <taxon>Bacteria</taxon>
        <taxon>Bacillati</taxon>
        <taxon>Bacillota</taxon>
        <taxon>Bacilli</taxon>
        <taxon>Lactobacillales</taxon>
        <taxon>Enterococcaceae</taxon>
        <taxon>Vagococcus</taxon>
    </lineage>
</organism>
<sequence length="388" mass="41984">MNFYGKNKQKKKKAIVTLSALALVSLLAGTFAWTSYTEWKQNHMQSRGFETGEVTISEKFPDKEVKPGGTLDKDINVVNSSDSNVFVRISFEEMLHKLQNGALTDGFDTLANAKFPVIIDHTEYTGAGWVDETANLLIDGIAPAKAQPSDVGYKLYVNGNKTALVYVREAKKAMFPDNYDFSASSTQIPVYSGTFAADDAQVAQKVIGTSVKLATNQYDFTTQASGGDLKYFGYGKDLDGATEANWAGDAIKLGTTATKPADPTKSNLDASILLAMANVGTNPATIAAKDWFYNANDGYFYYTKKLLPSQTTDSSVLQSVTFPGNAGADETYGMAAYDLWVGMEAIPSYLEAMEAAVDITQDGRGAGGWGLTKTDPMYVYFKTIADAQ</sequence>
<evidence type="ECO:0000256" key="1">
    <source>
        <dbReference type="SAM" id="SignalP"/>
    </source>
</evidence>
<name>A0A940P9I1_9ENTE</name>
<feature type="signal peptide" evidence="1">
    <location>
        <begin position="1"/>
        <end position="28"/>
    </location>
</feature>
<protein>
    <recommendedName>
        <fullName evidence="4">Alternate signal-mediated exported protein</fullName>
    </recommendedName>
</protein>
<evidence type="ECO:0000313" key="3">
    <source>
        <dbReference type="Proteomes" id="UP000674938"/>
    </source>
</evidence>
<reference evidence="2" key="1">
    <citation type="submission" date="2020-12" db="EMBL/GenBank/DDBJ databases">
        <title>Vagococcus allomyrinae sp. nov. and Enterococcus lavae sp. nov., isolated from the larvae of Allomyrina dichotoma.</title>
        <authorList>
            <person name="Lee S.D."/>
        </authorList>
    </citation>
    <scope>NUCLEOTIDE SEQUENCE</scope>
    <source>
        <strain evidence="2">BWB3-3</strain>
    </source>
</reference>
<proteinExistence type="predicted"/>
<comment type="caution">
    <text evidence="2">The sequence shown here is derived from an EMBL/GenBank/DDBJ whole genome shotgun (WGS) entry which is preliminary data.</text>
</comment>
<dbReference type="EMBL" id="JAEEGA010000024">
    <property type="protein sequence ID" value="MBP1044239.1"/>
    <property type="molecule type" value="Genomic_DNA"/>
</dbReference>
<accession>A0A940P9I1</accession>